<dbReference type="Gene3D" id="3.40.50.300">
    <property type="entry name" value="P-loop containing nucleotide triphosphate hydrolases"/>
    <property type="match status" value="1"/>
</dbReference>
<keyword evidence="12" id="KW-0472">Membrane</keyword>
<feature type="region of interest" description="Disordered" evidence="16">
    <location>
        <begin position="1003"/>
        <end position="1406"/>
    </location>
</feature>
<feature type="region of interest" description="Disordered" evidence="16">
    <location>
        <begin position="127"/>
        <end position="232"/>
    </location>
</feature>
<evidence type="ECO:0000256" key="5">
    <source>
        <dbReference type="ARBA" id="ARBA00022427"/>
    </source>
</evidence>
<keyword evidence="6 15" id="KW-0728">SH3 domain</keyword>
<dbReference type="EMBL" id="RHFK02000005">
    <property type="protein sequence ID" value="TWW76015.1"/>
    <property type="molecule type" value="Genomic_DNA"/>
</dbReference>
<feature type="region of interest" description="Disordered" evidence="16">
    <location>
        <begin position="1482"/>
        <end position="1622"/>
    </location>
</feature>
<protein>
    <recommendedName>
        <fullName evidence="14">Zona occludens protein 1</fullName>
    </recommendedName>
    <alternativeName>
        <fullName evidence="13">Zonula occludens protein 1</fullName>
    </alternativeName>
</protein>
<keyword evidence="22" id="KW-1185">Reference proteome</keyword>
<evidence type="ECO:0000256" key="6">
    <source>
        <dbReference type="ARBA" id="ARBA00022443"/>
    </source>
</evidence>
<feature type="compositionally biased region" description="Low complexity" evidence="16">
    <location>
        <begin position="1072"/>
        <end position="1082"/>
    </location>
</feature>
<dbReference type="InterPro" id="IPR001452">
    <property type="entry name" value="SH3_domain"/>
</dbReference>
<dbReference type="Gene3D" id="2.60.220.30">
    <property type="match status" value="1"/>
</dbReference>
<dbReference type="Pfam" id="PF07653">
    <property type="entry name" value="SH3_2"/>
    <property type="match status" value="1"/>
</dbReference>
<dbReference type="GO" id="GO:0045216">
    <property type="term" value="P:cell-cell junction organization"/>
    <property type="evidence" value="ECO:0007669"/>
    <property type="project" value="TreeGrafter"/>
</dbReference>
<dbReference type="Gene3D" id="2.30.30.40">
    <property type="entry name" value="SH3 Domains"/>
    <property type="match status" value="1"/>
</dbReference>
<dbReference type="InterPro" id="IPR008144">
    <property type="entry name" value="Guanylate_kin-like_dom"/>
</dbReference>
<evidence type="ECO:0000313" key="22">
    <source>
        <dbReference type="Proteomes" id="UP000324091"/>
    </source>
</evidence>
<keyword evidence="11" id="KW-0965">Cell junction</keyword>
<comment type="subcellular location">
    <subcellularLocation>
        <location evidence="3">Cell junction</location>
        <location evidence="3">Gap junction</location>
    </subcellularLocation>
    <subcellularLocation>
        <location evidence="2">Cell junction</location>
        <location evidence="2">Tight junction</location>
    </subcellularLocation>
    <subcellularLocation>
        <location evidence="1">Cell membrane</location>
        <topology evidence="1">Peripheral membrane protein</topology>
        <orientation evidence="1">Cytoplasmic side</orientation>
    </subcellularLocation>
</comment>
<evidence type="ECO:0000256" key="2">
    <source>
        <dbReference type="ARBA" id="ARBA00004435"/>
    </source>
</evidence>
<dbReference type="SUPFAM" id="SSF52540">
    <property type="entry name" value="P-loop containing nucleoside triphosphate hydrolases"/>
    <property type="match status" value="1"/>
</dbReference>
<feature type="compositionally biased region" description="Pro residues" evidence="16">
    <location>
        <begin position="1083"/>
        <end position="1112"/>
    </location>
</feature>
<dbReference type="FunFam" id="3.40.50.300:FF:000110">
    <property type="entry name" value="tight junction protein ZO-1 isoform X1"/>
    <property type="match status" value="1"/>
</dbReference>
<dbReference type="SMART" id="SM00228">
    <property type="entry name" value="PDZ"/>
    <property type="match status" value="3"/>
</dbReference>
<feature type="compositionally biased region" description="Low complexity" evidence="16">
    <location>
        <begin position="454"/>
        <end position="470"/>
    </location>
</feature>
<feature type="domain" description="SH3" evidence="17">
    <location>
        <begin position="575"/>
        <end position="643"/>
    </location>
</feature>
<dbReference type="CDD" id="cd06728">
    <property type="entry name" value="PDZ2_ZO1-like_ds"/>
    <property type="match status" value="1"/>
</dbReference>
<dbReference type="SUPFAM" id="SSF50044">
    <property type="entry name" value="SH3-domain"/>
    <property type="match status" value="1"/>
</dbReference>
<feature type="compositionally biased region" description="Basic and acidic residues" evidence="16">
    <location>
        <begin position="1114"/>
        <end position="1128"/>
    </location>
</feature>
<reference evidence="21 22" key="1">
    <citation type="submission" date="2019-04" db="EMBL/GenBank/DDBJ databases">
        <title>Chromosome genome assembly for Takifugu flavidus.</title>
        <authorList>
            <person name="Xiao S."/>
        </authorList>
    </citation>
    <scope>NUCLEOTIDE SEQUENCE [LARGE SCALE GENOMIC DNA]</scope>
    <source>
        <strain evidence="21">HTHZ2018</strain>
        <tissue evidence="21">Muscle</tissue>
    </source>
</reference>
<evidence type="ECO:0000256" key="15">
    <source>
        <dbReference type="PROSITE-ProRule" id="PRU00192"/>
    </source>
</evidence>
<dbReference type="Proteomes" id="UP000324091">
    <property type="component" value="Chromosome 13"/>
</dbReference>
<dbReference type="FunFam" id="2.30.42.10:FF:000013">
    <property type="entry name" value="Putative tight junction protein ZO-1"/>
    <property type="match status" value="1"/>
</dbReference>
<dbReference type="CDD" id="cd06727">
    <property type="entry name" value="PDZ1_ZO1-like"/>
    <property type="match status" value="1"/>
</dbReference>
<dbReference type="GO" id="GO:0005886">
    <property type="term" value="C:plasma membrane"/>
    <property type="evidence" value="ECO:0007669"/>
    <property type="project" value="UniProtKB-SubCell"/>
</dbReference>
<dbReference type="PRINTS" id="PR01597">
    <property type="entry name" value="ZONOCCLUDNS"/>
</dbReference>
<feature type="compositionally biased region" description="Polar residues" evidence="16">
    <location>
        <begin position="1195"/>
        <end position="1205"/>
    </location>
</feature>
<keyword evidence="9" id="KW-0677">Repeat</keyword>
<dbReference type="PROSITE" id="PS51145">
    <property type="entry name" value="ZU5"/>
    <property type="match status" value="1"/>
</dbReference>
<evidence type="ECO:0000256" key="12">
    <source>
        <dbReference type="ARBA" id="ARBA00023136"/>
    </source>
</evidence>
<feature type="compositionally biased region" description="Basic and acidic residues" evidence="16">
    <location>
        <begin position="1377"/>
        <end position="1394"/>
    </location>
</feature>
<dbReference type="InterPro" id="IPR001478">
    <property type="entry name" value="PDZ"/>
</dbReference>
<feature type="compositionally biased region" description="Basic and acidic residues" evidence="16">
    <location>
        <begin position="177"/>
        <end position="201"/>
    </location>
</feature>
<dbReference type="CDD" id="cd06729">
    <property type="entry name" value="PDZ3_ZO1-like_domain"/>
    <property type="match status" value="1"/>
</dbReference>
<name>A0A5C6P9B4_9TELE</name>
<dbReference type="GO" id="GO:0098609">
    <property type="term" value="P:cell-cell adhesion"/>
    <property type="evidence" value="ECO:0007669"/>
    <property type="project" value="TreeGrafter"/>
</dbReference>
<dbReference type="Pfam" id="PF00625">
    <property type="entry name" value="Guanylate_kin"/>
    <property type="match status" value="1"/>
</dbReference>
<dbReference type="GO" id="GO:1905605">
    <property type="term" value="P:positive regulation of blood-brain barrier permeability"/>
    <property type="evidence" value="ECO:0007669"/>
    <property type="project" value="TreeGrafter"/>
</dbReference>
<evidence type="ECO:0000256" key="13">
    <source>
        <dbReference type="ARBA" id="ARBA00077377"/>
    </source>
</evidence>
<feature type="compositionally biased region" description="Basic and acidic residues" evidence="16">
    <location>
        <begin position="425"/>
        <end position="437"/>
    </location>
</feature>
<accession>A0A5C6P9B4</accession>
<feature type="region of interest" description="Disordered" evidence="16">
    <location>
        <begin position="333"/>
        <end position="472"/>
    </location>
</feature>
<dbReference type="PANTHER" id="PTHR13865">
    <property type="entry name" value="TIGHT JUNCTION PROTEIN"/>
    <property type="match status" value="1"/>
</dbReference>
<dbReference type="InterPro" id="IPR035597">
    <property type="entry name" value="ZO-1_SH3"/>
</dbReference>
<feature type="compositionally biased region" description="Basic and acidic residues" evidence="16">
    <location>
        <begin position="1576"/>
        <end position="1587"/>
    </location>
</feature>
<dbReference type="SUPFAM" id="SSF50156">
    <property type="entry name" value="PDZ domain-like"/>
    <property type="match status" value="3"/>
</dbReference>
<comment type="caution">
    <text evidence="21">The sequence shown here is derived from an EMBL/GenBank/DDBJ whole genome shotgun (WGS) entry which is preliminary data.</text>
</comment>
<evidence type="ECO:0000313" key="21">
    <source>
        <dbReference type="EMBL" id="TWW76015.1"/>
    </source>
</evidence>
<evidence type="ECO:0000259" key="19">
    <source>
        <dbReference type="PROSITE" id="PS50106"/>
    </source>
</evidence>
<evidence type="ECO:0000259" key="17">
    <source>
        <dbReference type="PROSITE" id="PS50002"/>
    </source>
</evidence>
<keyword evidence="5" id="KW-0796">Tight junction</keyword>
<keyword evidence="7" id="KW-1003">Cell membrane</keyword>
<feature type="domain" description="PDZ" evidence="19">
    <location>
        <begin position="241"/>
        <end position="326"/>
    </location>
</feature>
<feature type="compositionally biased region" description="Polar residues" evidence="16">
    <location>
        <begin position="1133"/>
        <end position="1143"/>
    </location>
</feature>
<comment type="similarity">
    <text evidence="4">Belongs to the MAGUK family.</text>
</comment>
<sequence length="1866" mass="205790">MSRGPFSAPAVIGRSARSVQSAAMEETVIWEQHTVTLHRAPGFGFGIAISGGRDNPHFQSGETSIVISDVLKGGPAEGLLQENDRVVMVNAVSMDNVEHAYAVQQLRKSGKIAKITIRRKRKVHVPMGRLGERETMSEHDEEEDSYDEEIYETRSGRSGAYSGVGGAMGRRSGRSAGRRDRERERSGSRERSLSPRSDRRSHNLPPRPAKVTLVKSRKNEGEAQNVTTGDDKPGERRRALLIVLLPGNRSVLVSCCCAEYGLRLASHIFVKDISPESLAARDGNIQEGDVVLKINGTVTENLSLIDAKKLIERSKGKLKMVVQRDDRATLLNIPDLDDSIPSANASDRDDISDIHSMASDHSNRSHERHRSSRSRSPDRRSEPSDHSRHSPPQISNGSHRSRDDERASKPASTPAKLSEELPLPKVKESAVARDEKQLPPLPEPKPVYAQPGQPDVDLPVSPSDAPVPSVAHDDSILRPSMKLVKFRKGESVGLRLAGGNDVGIFVAGVLEDSPAAKEGLEEGDQILRVNNVDFANIIREEAVLFLLDLPKGEEVTILAQKKKDVYRRIVESDVGDSFYIRTHFEYEKESPYGLSFNKGEVFRVVDTLYNGKLGSWLAIRIGKNHQEVERGIIPNKNRQVVLYTNGAAPRRRHAGGIIGAVLAPRAKPPTHPLARLTSGAFSDFPPFVFRAEQLSSVQYTLPKTAGGDRADFWRFRGLRSSKRNLRKSREDLSSQPVQTKFPAYERVVLREAGFLRPVVTFGPIADVAREKLSREEPDLFELAKSEPRDAGTDQRSSGIIRLHTIKQIIDRDKHALLDITPNAVDRLNYAQWYPIVVFLNPDNKQGVKSMRTRLCPESRKSARKLYERAIKLRKNNHHLFTATINLNNMNDGWYGALKETIQQQQNQLVWVSEGKADGTTEDDLDIHDDRLSYLSAPGSEYSMYSTDSRHTSDYEDTDTEGGAYTDQELDETLNDEVGLPTEPAITRSSEPVREDPPVIQDTPGYPGYQHPVQPEPAGRIDPAGFKMAAPQQQDEAALPLPSFPPPAIAPPAVEQPAQLEGAPLEEPPAAPAAPQADSLSSPSPAPELIQPPPPTPPPPPLEPHLSGPPGPEPKMYKKDLYNMEDPVRINHGMKQSMSYSHQPPFQDKQPYREYDHPPYGYDGGGYAEPKPHNADSHPHYDNRVPHYNEQWPPYDQQTSSSQPTGYQPGHQQPMGYNPRSPYEDGPGRDYSPPQPRYDEASPVGYDGRPRHSKPGPVRYDEPPPPPPAGYDPRSPYDAEPHGFPINSPRSPEPPKQYYGDSGLRPAYVAGPPNRGYKPGARETMSSDATSSPPKPETLSSPGEPAVTTGSKPFPPPPRDDLDEDLAMKPQSVLNRVKMFENKRSVSMDRAKEGESPALRPVDVPKPMSVPGPVLKANSLSNLEQEKSTYRYTVLIKAPQAAEAPEPQKPHAKPLDDVVHTNHYDLDEDEEYYRKQLSYFDRRSFDSKAMGQPSPGINRFHDLPKPAQLSYPYNRVESAEKVSPAEKRYEPLPQISPSSQYGLPAPAIPPSALPKLSPSDANSVPEPLSSPNPKPELAAHRPVSRDEPSAGGYLPLRGLTDKSPVNGTDALPSKPPAVPTSYNRYVPKPYTSAARPFERKFESPKFNHNLLPNDTAVKADLLSKPGVLSNSAGKPQLSPQPLDHDSGLDTFTRTVDNRPKYQHNNVNAVPKAIPVSPSTLDDDEEDEGHTVVATARGIFNCNGGVLSSIETGVSIIIPQGAIPESVEQEIYFKVCRDNNILPPLDKEKGETLLSPLVMCGPHGLKFLKPVELRLPHCASMTPDGWSFALKSSDSSSGDPKTWQNKSLPGDPNYLVGANCVSVLIDHF</sequence>
<dbReference type="FunFam" id="2.60.220.30:FF:000004">
    <property type="entry name" value="tight junction protein ZO-1 isoform X1"/>
    <property type="match status" value="1"/>
</dbReference>
<dbReference type="PROSITE" id="PS50052">
    <property type="entry name" value="GUANYLATE_KINASE_2"/>
    <property type="match status" value="1"/>
</dbReference>
<feature type="region of interest" description="Disordered" evidence="16">
    <location>
        <begin position="1666"/>
        <end position="1701"/>
    </location>
</feature>
<feature type="domain" description="Guanylate kinase-like" evidence="18">
    <location>
        <begin position="801"/>
        <end position="902"/>
    </location>
</feature>
<dbReference type="PROSITE" id="PS50106">
    <property type="entry name" value="PDZ"/>
    <property type="match status" value="3"/>
</dbReference>
<dbReference type="PANTHER" id="PTHR13865:SF25">
    <property type="entry name" value="TIGHT JUNCTION PROTEIN ZO-1"/>
    <property type="match status" value="1"/>
</dbReference>
<dbReference type="InterPro" id="IPR036034">
    <property type="entry name" value="PDZ_sf"/>
</dbReference>
<dbReference type="GO" id="GO:0150105">
    <property type="term" value="P:protein localization to cell-cell junction"/>
    <property type="evidence" value="ECO:0007669"/>
    <property type="project" value="TreeGrafter"/>
</dbReference>
<feature type="region of interest" description="Disordered" evidence="16">
    <location>
        <begin position="941"/>
        <end position="962"/>
    </location>
</feature>
<evidence type="ECO:0000256" key="10">
    <source>
        <dbReference type="ARBA" id="ARBA00022868"/>
    </source>
</evidence>
<evidence type="ECO:0000256" key="4">
    <source>
        <dbReference type="ARBA" id="ARBA00007014"/>
    </source>
</evidence>
<dbReference type="InterPro" id="IPR000906">
    <property type="entry name" value="ZU5_dom"/>
</dbReference>
<dbReference type="GO" id="GO:0005923">
    <property type="term" value="C:bicellular tight junction"/>
    <property type="evidence" value="ECO:0007669"/>
    <property type="project" value="UniProtKB-SubCell"/>
</dbReference>
<dbReference type="Pfam" id="PF00595">
    <property type="entry name" value="PDZ"/>
    <property type="match status" value="3"/>
</dbReference>
<feature type="compositionally biased region" description="Polar residues" evidence="16">
    <location>
        <begin position="1667"/>
        <end position="1678"/>
    </location>
</feature>
<dbReference type="FunFam" id="2.30.42.10:FF:000009">
    <property type="entry name" value="Putative tight junction protein ZO-1"/>
    <property type="match status" value="1"/>
</dbReference>
<dbReference type="InterPro" id="IPR036028">
    <property type="entry name" value="SH3-like_dom_sf"/>
</dbReference>
<keyword evidence="8" id="KW-0597">Phosphoprotein</keyword>
<dbReference type="CDD" id="cd12026">
    <property type="entry name" value="SH3_ZO-1"/>
    <property type="match status" value="1"/>
</dbReference>
<proteinExistence type="inferred from homology"/>
<evidence type="ECO:0000256" key="3">
    <source>
        <dbReference type="ARBA" id="ARBA00004610"/>
    </source>
</evidence>
<dbReference type="InterPro" id="IPR005417">
    <property type="entry name" value="ZO"/>
</dbReference>
<feature type="compositionally biased region" description="Basic and acidic residues" evidence="16">
    <location>
        <begin position="1169"/>
        <end position="1186"/>
    </location>
</feature>
<dbReference type="GO" id="GO:0090557">
    <property type="term" value="P:establishment of endothelial intestinal barrier"/>
    <property type="evidence" value="ECO:0007669"/>
    <property type="project" value="TreeGrafter"/>
</dbReference>
<evidence type="ECO:0000256" key="7">
    <source>
        <dbReference type="ARBA" id="ARBA00022475"/>
    </source>
</evidence>
<feature type="compositionally biased region" description="Basic and acidic residues" evidence="16">
    <location>
        <begin position="1516"/>
        <end position="1529"/>
    </location>
</feature>
<feature type="domain" description="PDZ" evidence="19">
    <location>
        <begin position="34"/>
        <end position="121"/>
    </location>
</feature>
<dbReference type="FunFam" id="2.30.42.10:FF:000170">
    <property type="entry name" value="tight junction protein ZO-1 isoform X2"/>
    <property type="match status" value="1"/>
</dbReference>
<dbReference type="InterPro" id="IPR008145">
    <property type="entry name" value="GK/Ca_channel_bsu"/>
</dbReference>
<dbReference type="GO" id="GO:0005921">
    <property type="term" value="C:gap junction"/>
    <property type="evidence" value="ECO:0007669"/>
    <property type="project" value="UniProtKB-SubCell"/>
</dbReference>
<organism evidence="21 22">
    <name type="scientific">Takifugu flavidus</name>
    <name type="common">sansaifugu</name>
    <dbReference type="NCBI Taxonomy" id="433684"/>
    <lineage>
        <taxon>Eukaryota</taxon>
        <taxon>Metazoa</taxon>
        <taxon>Chordata</taxon>
        <taxon>Craniata</taxon>
        <taxon>Vertebrata</taxon>
        <taxon>Euteleostomi</taxon>
        <taxon>Actinopterygii</taxon>
        <taxon>Neopterygii</taxon>
        <taxon>Teleostei</taxon>
        <taxon>Neoteleostei</taxon>
        <taxon>Acanthomorphata</taxon>
        <taxon>Eupercaria</taxon>
        <taxon>Tetraodontiformes</taxon>
        <taxon>Tetradontoidea</taxon>
        <taxon>Tetraodontidae</taxon>
        <taxon>Takifugu</taxon>
    </lineage>
</organism>
<evidence type="ECO:0000256" key="1">
    <source>
        <dbReference type="ARBA" id="ARBA00004413"/>
    </source>
</evidence>
<dbReference type="Pfam" id="PF00791">
    <property type="entry name" value="ZU5"/>
    <property type="match status" value="1"/>
</dbReference>
<evidence type="ECO:0000256" key="11">
    <source>
        <dbReference type="ARBA" id="ARBA00022949"/>
    </source>
</evidence>
<dbReference type="InterPro" id="IPR027417">
    <property type="entry name" value="P-loop_NTPase"/>
</dbReference>
<feature type="domain" description="PDZ" evidence="19">
    <location>
        <begin position="480"/>
        <end position="561"/>
    </location>
</feature>
<feature type="domain" description="ZU5" evidence="20">
    <location>
        <begin position="1732"/>
        <end position="1866"/>
    </location>
</feature>
<dbReference type="SMART" id="SM00218">
    <property type="entry name" value="ZU5"/>
    <property type="match status" value="1"/>
</dbReference>
<evidence type="ECO:0000259" key="18">
    <source>
        <dbReference type="PROSITE" id="PS50052"/>
    </source>
</evidence>
<feature type="compositionally biased region" description="Basic and acidic residues" evidence="16">
    <location>
        <begin position="375"/>
        <end position="388"/>
    </location>
</feature>
<keyword evidence="10" id="KW-0303">Gap junction</keyword>
<feature type="compositionally biased region" description="Low complexity" evidence="16">
    <location>
        <begin position="1050"/>
        <end position="1064"/>
    </location>
</feature>
<evidence type="ECO:0000256" key="8">
    <source>
        <dbReference type="ARBA" id="ARBA00022553"/>
    </source>
</evidence>
<dbReference type="GO" id="GO:0050839">
    <property type="term" value="F:cell adhesion molecule binding"/>
    <property type="evidence" value="ECO:0007669"/>
    <property type="project" value="TreeGrafter"/>
</dbReference>
<evidence type="ECO:0000256" key="14">
    <source>
        <dbReference type="ARBA" id="ARBA00081594"/>
    </source>
</evidence>
<dbReference type="SMART" id="SM00072">
    <property type="entry name" value="GuKc"/>
    <property type="match status" value="1"/>
</dbReference>
<evidence type="ECO:0000256" key="9">
    <source>
        <dbReference type="ARBA" id="ARBA00022737"/>
    </source>
</evidence>
<gene>
    <name evidence="21" type="ORF">D4764_13G0006770</name>
</gene>
<evidence type="ECO:0000259" key="20">
    <source>
        <dbReference type="PROSITE" id="PS51145"/>
    </source>
</evidence>
<evidence type="ECO:0000256" key="16">
    <source>
        <dbReference type="SAM" id="MobiDB-lite"/>
    </source>
</evidence>
<feature type="compositionally biased region" description="Acidic residues" evidence="16">
    <location>
        <begin position="139"/>
        <end position="150"/>
    </location>
</feature>
<dbReference type="PROSITE" id="PS50002">
    <property type="entry name" value="SH3"/>
    <property type="match status" value="1"/>
</dbReference>
<dbReference type="Gene3D" id="2.30.42.10">
    <property type="match status" value="3"/>
</dbReference>